<feature type="compositionally biased region" description="Pro residues" evidence="3">
    <location>
        <begin position="119"/>
        <end position="136"/>
    </location>
</feature>
<dbReference type="InterPro" id="IPR016032">
    <property type="entry name" value="Sig_transdc_resp-reg_C-effctor"/>
</dbReference>
<dbReference type="InterPro" id="IPR001867">
    <property type="entry name" value="OmpR/PhoB-type_DNA-bd"/>
</dbReference>
<dbReference type="Proteomes" id="UP000787635">
    <property type="component" value="Unassembled WGS sequence"/>
</dbReference>
<dbReference type="InterPro" id="IPR058852">
    <property type="entry name" value="HTH_77"/>
</dbReference>
<evidence type="ECO:0000256" key="1">
    <source>
        <dbReference type="ARBA" id="ARBA00023125"/>
    </source>
</evidence>
<keyword evidence="1 2" id="KW-0238">DNA-binding</keyword>
<dbReference type="Pfam" id="PF00486">
    <property type="entry name" value="Trans_reg_C"/>
    <property type="match status" value="1"/>
</dbReference>
<dbReference type="PANTHER" id="PTHR47691">
    <property type="entry name" value="REGULATOR-RELATED"/>
    <property type="match status" value="1"/>
</dbReference>
<evidence type="ECO:0000256" key="2">
    <source>
        <dbReference type="PROSITE-ProRule" id="PRU01091"/>
    </source>
</evidence>
<comment type="caution">
    <text evidence="5">The sequence shown here is derived from an EMBL/GenBank/DDBJ whole genome shotgun (WGS) entry which is preliminary data.</text>
</comment>
<protein>
    <submittedName>
        <fullName evidence="5">Helix-turn-helix transcriptional regulator</fullName>
    </submittedName>
</protein>
<feature type="region of interest" description="Disordered" evidence="3">
    <location>
        <begin position="111"/>
        <end position="136"/>
    </location>
</feature>
<reference evidence="5 6" key="1">
    <citation type="submission" date="2020-03" db="EMBL/GenBank/DDBJ databases">
        <title>Roseomonas selenitidurans sp. nov. isolated from urban soil.</title>
        <authorList>
            <person name="Liu H."/>
        </authorList>
    </citation>
    <scope>NUCLEOTIDE SEQUENCE [LARGE SCALE GENOMIC DNA]</scope>
    <source>
        <strain evidence="5 6">BU-1</strain>
    </source>
</reference>
<dbReference type="SUPFAM" id="SSF48452">
    <property type="entry name" value="TPR-like"/>
    <property type="match status" value="1"/>
</dbReference>
<dbReference type="RefSeq" id="WP_168029689.1">
    <property type="nucleotide sequence ID" value="NZ_JAAVNE010000012.1"/>
</dbReference>
<gene>
    <name evidence="5" type="ORF">HEQ75_09585</name>
</gene>
<dbReference type="InterPro" id="IPR027417">
    <property type="entry name" value="P-loop_NTPase"/>
</dbReference>
<organism evidence="5 6">
    <name type="scientific">Falsiroseomonas selenitidurans</name>
    <dbReference type="NCBI Taxonomy" id="2716335"/>
    <lineage>
        <taxon>Bacteria</taxon>
        <taxon>Pseudomonadati</taxon>
        <taxon>Pseudomonadota</taxon>
        <taxon>Alphaproteobacteria</taxon>
        <taxon>Acetobacterales</taxon>
        <taxon>Roseomonadaceae</taxon>
        <taxon>Falsiroseomonas</taxon>
    </lineage>
</organism>
<feature type="domain" description="OmpR/PhoB-type" evidence="4">
    <location>
        <begin position="5"/>
        <end position="98"/>
    </location>
</feature>
<name>A0ABX1E1S5_9PROT</name>
<dbReference type="SUPFAM" id="SSF46894">
    <property type="entry name" value="C-terminal effector domain of the bipartite response regulators"/>
    <property type="match status" value="1"/>
</dbReference>
<dbReference type="Gene3D" id="3.40.50.300">
    <property type="entry name" value="P-loop containing nucleotide triphosphate hydrolases"/>
    <property type="match status" value="1"/>
</dbReference>
<evidence type="ECO:0000313" key="6">
    <source>
        <dbReference type="Proteomes" id="UP000787635"/>
    </source>
</evidence>
<dbReference type="Pfam" id="PF25872">
    <property type="entry name" value="HTH_77"/>
    <property type="match status" value="1"/>
</dbReference>
<feature type="DNA-binding region" description="OmpR/PhoB-type" evidence="2">
    <location>
        <begin position="5"/>
        <end position="98"/>
    </location>
</feature>
<evidence type="ECO:0000313" key="5">
    <source>
        <dbReference type="EMBL" id="NKC31109.1"/>
    </source>
</evidence>
<dbReference type="PANTHER" id="PTHR47691:SF3">
    <property type="entry name" value="HTH-TYPE TRANSCRIPTIONAL REGULATOR RV0890C-RELATED"/>
    <property type="match status" value="1"/>
</dbReference>
<dbReference type="InterPro" id="IPR036388">
    <property type="entry name" value="WH-like_DNA-bd_sf"/>
</dbReference>
<sequence length="862" mass="92993">MAETAKAFAFGRFRLVPDRRILAAEDREVPIRGRAFDLLLALVERRDRVVSKDEILELVWPGRIVEEGNLTVHVAGLRKLLGSGIIATLSGRGYRFVAPVTEIAGEAGEQPWPAASLRPSPPAAAPSPPAAAPWPGDLPRPLTKLIGRDADLDRLEAGLRQSRLVTVVGAGGVGKTRLILAAADRIRRSHADEAWFADLAPVEDPRLVAATIASALGVDVGGGDALRVVIAALAARQGLLVLDGCEHLLRAAADAVEAILRSCPGIVMLATSREPLRAEGELLHRLQPLGAAAPDAAITAERLADYPASDLFVERARAALGTFEPSDADAAEIVRICERLDGIPLAIELAAPALQAMTLAELRKRLERHFGLLTTGRRTALPRQQTLRSTIDWSIDLLEPLERALLLRLSVFGSTWTAGSAAFLAGCAAGEDAVCGLIASLVDKSLVQADLTGVQARYRLLSSTRYYAAQRLSAPELQEARGIMVRWLVKAYDRAEADWLFMPDEDWFAIYAPEMENLRVSLAWAFGPNGNTRLGIELASLTEHVWTELSLTGELHNWFDLAISRIDETTPPDVAGRLWLGRCGWVAPRGAEALDAARRAAALFRAAGSRVDLGRALWRQAWQHILAGNLGAAGPLLDEAEGLLRSERVSKALVSCLRARAMFRLRGCEPEAARAELEEALSIARRLRSPRDIALTKGSIAELHCAAGQMGEAIAVAQEAVASLEPVQARSAWVQHIAGAVASYQLAEGDIARARPIIAERLVAARLMQLPHEVAANLERLALIAALEGSLATAGRLLGYVQSHHARRGILRSFGSQAVHDRLLAVLLRRWSPGELEQMVARGADMDEEEIVAEAFTIASRP</sequence>
<accession>A0ABX1E1S5</accession>
<dbReference type="SMART" id="SM00862">
    <property type="entry name" value="Trans_reg_C"/>
    <property type="match status" value="1"/>
</dbReference>
<dbReference type="InterPro" id="IPR011990">
    <property type="entry name" value="TPR-like_helical_dom_sf"/>
</dbReference>
<dbReference type="Gene3D" id="1.25.40.10">
    <property type="entry name" value="Tetratricopeptide repeat domain"/>
    <property type="match status" value="1"/>
</dbReference>
<dbReference type="Gene3D" id="1.10.10.10">
    <property type="entry name" value="Winged helix-like DNA-binding domain superfamily/Winged helix DNA-binding domain"/>
    <property type="match status" value="1"/>
</dbReference>
<proteinExistence type="predicted"/>
<dbReference type="EMBL" id="JAAVNE010000012">
    <property type="protein sequence ID" value="NKC31109.1"/>
    <property type="molecule type" value="Genomic_DNA"/>
</dbReference>
<dbReference type="CDD" id="cd00383">
    <property type="entry name" value="trans_reg_C"/>
    <property type="match status" value="1"/>
</dbReference>
<evidence type="ECO:0000256" key="3">
    <source>
        <dbReference type="SAM" id="MobiDB-lite"/>
    </source>
</evidence>
<evidence type="ECO:0000259" key="4">
    <source>
        <dbReference type="PROSITE" id="PS51755"/>
    </source>
</evidence>
<dbReference type="SUPFAM" id="SSF52540">
    <property type="entry name" value="P-loop containing nucleoside triphosphate hydrolases"/>
    <property type="match status" value="1"/>
</dbReference>
<keyword evidence="6" id="KW-1185">Reference proteome</keyword>
<dbReference type="PROSITE" id="PS51755">
    <property type="entry name" value="OMPR_PHOB"/>
    <property type="match status" value="1"/>
</dbReference>
<dbReference type="PRINTS" id="PR00364">
    <property type="entry name" value="DISEASERSIST"/>
</dbReference>